<evidence type="ECO:0000256" key="2">
    <source>
        <dbReference type="ARBA" id="ARBA00022527"/>
    </source>
</evidence>
<dbReference type="InterPro" id="IPR017441">
    <property type="entry name" value="Protein_kinase_ATP_BS"/>
</dbReference>
<evidence type="ECO:0000256" key="9">
    <source>
        <dbReference type="PROSITE-ProRule" id="PRU10141"/>
    </source>
</evidence>
<evidence type="ECO:0000256" key="7">
    <source>
        <dbReference type="ARBA" id="ARBA00047899"/>
    </source>
</evidence>
<dbReference type="VEuPathDB" id="FungiDB:P168DRAFT_311772"/>
<dbReference type="InterPro" id="IPR051334">
    <property type="entry name" value="SRPK"/>
</dbReference>
<reference evidence="11" key="1">
    <citation type="submission" date="2016-12" db="EMBL/GenBank/DDBJ databases">
        <title>The genomes of Aspergillus section Nigri reveals drivers in fungal speciation.</title>
        <authorList>
            <consortium name="DOE Joint Genome Institute"/>
            <person name="Vesth T.C."/>
            <person name="Nybo J."/>
            <person name="Theobald S."/>
            <person name="Brandl J."/>
            <person name="Frisvad J.C."/>
            <person name="Nielsen K.F."/>
            <person name="Lyhne E.K."/>
            <person name="Kogle M.E."/>
            <person name="Kuo A."/>
            <person name="Riley R."/>
            <person name="Clum A."/>
            <person name="Nolan M."/>
            <person name="Lipzen A."/>
            <person name="Salamov A."/>
            <person name="Henrissat B."/>
            <person name="Wiebenga A."/>
            <person name="De vries R.P."/>
            <person name="Grigoriev I.V."/>
            <person name="Mortensen U.H."/>
            <person name="Andersen M.R."/>
            <person name="Baker S.E."/>
        </authorList>
    </citation>
    <scope>NUCLEOTIDE SEQUENCE</scope>
    <source>
        <strain evidence="11">IBT 28561</strain>
    </source>
</reference>
<name>A0A2I1D0I6_ASPC2</name>
<evidence type="ECO:0000256" key="8">
    <source>
        <dbReference type="ARBA" id="ARBA00048679"/>
    </source>
</evidence>
<protein>
    <recommendedName>
        <fullName evidence="1">non-specific serine/threonine protein kinase</fullName>
        <ecNumber evidence="1">2.7.11.1</ecNumber>
    </recommendedName>
</protein>
<dbReference type="GO" id="GO:0005737">
    <property type="term" value="C:cytoplasm"/>
    <property type="evidence" value="ECO:0007669"/>
    <property type="project" value="TreeGrafter"/>
</dbReference>
<keyword evidence="3" id="KW-0808">Transferase</keyword>
<sequence>MPRARAMFSRLKPLITRHPTTTHSRCMAKEETLPFYKPDQFYPVHTGELLHATYQVIGKLGYGAYSTVWLCHDQRNRIHVAAKVLTAAFSGQKSREVEVYQHLSRLGRSHVGSASIRGLYDMFDISGPDGLHRCLVQMSMHALRMRAGSGKLNIKASNIMLSIDDETILSNFERTEAEHPSPRKTVDANRTIYVSRKLPSPKRDRWGQPVLCDLGEARIGKLHRGDIQPNIYKAPEVLFDMPWSFSADIWIVGVMIWDIFENKHLFNALDEDRDYSPSHHVAEMVAYLGVPPLHFLQRSEETRNVFDEKGQWLGAGGVSVPSISLEESEENLEGPNKQLFLQFLRSMLRWVPEERKLQRNYWTTLG</sequence>
<dbReference type="PROSITE" id="PS50011">
    <property type="entry name" value="PROTEIN_KINASE_DOM"/>
    <property type="match status" value="1"/>
</dbReference>
<dbReference type="AlphaFoldDB" id="A0A2I1D0I6"/>
<dbReference type="EC" id="2.7.11.1" evidence="1"/>
<dbReference type="GO" id="GO:0000245">
    <property type="term" value="P:spliceosomal complex assembly"/>
    <property type="evidence" value="ECO:0007669"/>
    <property type="project" value="TreeGrafter"/>
</dbReference>
<gene>
    <name evidence="11" type="ORF">P168DRAFT_311772</name>
</gene>
<dbReference type="PROSITE" id="PS00107">
    <property type="entry name" value="PROTEIN_KINASE_ATP"/>
    <property type="match status" value="1"/>
</dbReference>
<keyword evidence="4 9" id="KW-0547">Nucleotide-binding</keyword>
<keyword evidence="5 11" id="KW-0418">Kinase</keyword>
<evidence type="ECO:0000313" key="11">
    <source>
        <dbReference type="EMBL" id="PKY03384.1"/>
    </source>
</evidence>
<evidence type="ECO:0000256" key="6">
    <source>
        <dbReference type="ARBA" id="ARBA00022840"/>
    </source>
</evidence>
<dbReference type="GO" id="GO:0050684">
    <property type="term" value="P:regulation of mRNA processing"/>
    <property type="evidence" value="ECO:0007669"/>
    <property type="project" value="TreeGrafter"/>
</dbReference>
<dbReference type="SMART" id="SM00220">
    <property type="entry name" value="S_TKc"/>
    <property type="match status" value="1"/>
</dbReference>
<dbReference type="PANTHER" id="PTHR47634:SF9">
    <property type="entry name" value="PROTEIN KINASE DOMAIN-CONTAINING PROTEIN-RELATED"/>
    <property type="match status" value="1"/>
</dbReference>
<dbReference type="EMBL" id="MSFM01000008">
    <property type="protein sequence ID" value="PKY03384.1"/>
    <property type="molecule type" value="Genomic_DNA"/>
</dbReference>
<comment type="catalytic activity">
    <reaction evidence="8">
        <text>L-seryl-[protein] + ATP = O-phospho-L-seryl-[protein] + ADP + H(+)</text>
        <dbReference type="Rhea" id="RHEA:17989"/>
        <dbReference type="Rhea" id="RHEA-COMP:9863"/>
        <dbReference type="Rhea" id="RHEA-COMP:11604"/>
        <dbReference type="ChEBI" id="CHEBI:15378"/>
        <dbReference type="ChEBI" id="CHEBI:29999"/>
        <dbReference type="ChEBI" id="CHEBI:30616"/>
        <dbReference type="ChEBI" id="CHEBI:83421"/>
        <dbReference type="ChEBI" id="CHEBI:456216"/>
        <dbReference type="EC" id="2.7.11.1"/>
    </reaction>
</comment>
<dbReference type="Proteomes" id="UP000234254">
    <property type="component" value="Unassembled WGS sequence"/>
</dbReference>
<organism evidence="11 12">
    <name type="scientific">Aspergillus campestris (strain IBT 28561)</name>
    <dbReference type="NCBI Taxonomy" id="1392248"/>
    <lineage>
        <taxon>Eukaryota</taxon>
        <taxon>Fungi</taxon>
        <taxon>Dikarya</taxon>
        <taxon>Ascomycota</taxon>
        <taxon>Pezizomycotina</taxon>
        <taxon>Eurotiomycetes</taxon>
        <taxon>Eurotiomycetidae</taxon>
        <taxon>Eurotiales</taxon>
        <taxon>Aspergillaceae</taxon>
        <taxon>Aspergillus</taxon>
        <taxon>Aspergillus subgen. Circumdati</taxon>
    </lineage>
</organism>
<dbReference type="Gene3D" id="1.10.510.10">
    <property type="entry name" value="Transferase(Phosphotransferase) domain 1"/>
    <property type="match status" value="2"/>
</dbReference>
<dbReference type="SUPFAM" id="SSF56112">
    <property type="entry name" value="Protein kinase-like (PK-like)"/>
    <property type="match status" value="1"/>
</dbReference>
<evidence type="ECO:0000256" key="3">
    <source>
        <dbReference type="ARBA" id="ARBA00022679"/>
    </source>
</evidence>
<keyword evidence="12" id="KW-1185">Reference proteome</keyword>
<dbReference type="GO" id="GO:0004674">
    <property type="term" value="F:protein serine/threonine kinase activity"/>
    <property type="evidence" value="ECO:0007669"/>
    <property type="project" value="UniProtKB-KW"/>
</dbReference>
<feature type="binding site" evidence="9">
    <location>
        <position position="83"/>
    </location>
    <ligand>
        <name>ATP</name>
        <dbReference type="ChEBI" id="CHEBI:30616"/>
    </ligand>
</feature>
<evidence type="ECO:0000259" key="10">
    <source>
        <dbReference type="PROSITE" id="PS50011"/>
    </source>
</evidence>
<accession>A0A2I1D0I6</accession>
<dbReference type="OrthoDB" id="5979581at2759"/>
<comment type="caution">
    <text evidence="11">The sequence shown here is derived from an EMBL/GenBank/DDBJ whole genome shotgun (WGS) entry which is preliminary data.</text>
</comment>
<comment type="catalytic activity">
    <reaction evidence="7">
        <text>L-threonyl-[protein] + ATP = O-phospho-L-threonyl-[protein] + ADP + H(+)</text>
        <dbReference type="Rhea" id="RHEA:46608"/>
        <dbReference type="Rhea" id="RHEA-COMP:11060"/>
        <dbReference type="Rhea" id="RHEA-COMP:11605"/>
        <dbReference type="ChEBI" id="CHEBI:15378"/>
        <dbReference type="ChEBI" id="CHEBI:30013"/>
        <dbReference type="ChEBI" id="CHEBI:30616"/>
        <dbReference type="ChEBI" id="CHEBI:61977"/>
        <dbReference type="ChEBI" id="CHEBI:456216"/>
        <dbReference type="EC" id="2.7.11.1"/>
    </reaction>
</comment>
<proteinExistence type="predicted"/>
<dbReference type="GeneID" id="36547050"/>
<dbReference type="InterPro" id="IPR011009">
    <property type="entry name" value="Kinase-like_dom_sf"/>
</dbReference>
<evidence type="ECO:0000256" key="4">
    <source>
        <dbReference type="ARBA" id="ARBA00022741"/>
    </source>
</evidence>
<keyword evidence="6 9" id="KW-0067">ATP-binding</keyword>
<dbReference type="GO" id="GO:0005524">
    <property type="term" value="F:ATP binding"/>
    <property type="evidence" value="ECO:0007669"/>
    <property type="project" value="UniProtKB-UniRule"/>
</dbReference>
<feature type="domain" description="Protein kinase" evidence="10">
    <location>
        <begin position="54"/>
        <end position="366"/>
    </location>
</feature>
<keyword evidence="2" id="KW-0723">Serine/threonine-protein kinase</keyword>
<dbReference type="PANTHER" id="PTHR47634">
    <property type="entry name" value="PROTEIN KINASE DOMAIN-CONTAINING PROTEIN-RELATED"/>
    <property type="match status" value="1"/>
</dbReference>
<dbReference type="InterPro" id="IPR000719">
    <property type="entry name" value="Prot_kinase_dom"/>
</dbReference>
<evidence type="ECO:0000313" key="12">
    <source>
        <dbReference type="Proteomes" id="UP000234254"/>
    </source>
</evidence>
<dbReference type="Gene3D" id="3.30.200.20">
    <property type="entry name" value="Phosphorylase Kinase, domain 1"/>
    <property type="match status" value="1"/>
</dbReference>
<dbReference type="GO" id="GO:0005634">
    <property type="term" value="C:nucleus"/>
    <property type="evidence" value="ECO:0007669"/>
    <property type="project" value="TreeGrafter"/>
</dbReference>
<evidence type="ECO:0000256" key="5">
    <source>
        <dbReference type="ARBA" id="ARBA00022777"/>
    </source>
</evidence>
<dbReference type="RefSeq" id="XP_024691978.1">
    <property type="nucleotide sequence ID" value="XM_024839526.1"/>
</dbReference>
<evidence type="ECO:0000256" key="1">
    <source>
        <dbReference type="ARBA" id="ARBA00012513"/>
    </source>
</evidence>